<evidence type="ECO:0008006" key="3">
    <source>
        <dbReference type="Google" id="ProtNLM"/>
    </source>
</evidence>
<name>A0ABV5DMS5_9ACTN</name>
<protein>
    <recommendedName>
        <fullName evidence="3">Ferredoxin</fullName>
    </recommendedName>
</protein>
<evidence type="ECO:0000313" key="2">
    <source>
        <dbReference type="Proteomes" id="UP001585018"/>
    </source>
</evidence>
<proteinExistence type="predicted"/>
<dbReference type="Proteomes" id="UP001585018">
    <property type="component" value="Unassembled WGS sequence"/>
</dbReference>
<dbReference type="RefSeq" id="WP_308112748.1">
    <property type="nucleotide sequence ID" value="NZ_JAJJMU010000031.1"/>
</dbReference>
<keyword evidence="2" id="KW-1185">Reference proteome</keyword>
<evidence type="ECO:0000313" key="1">
    <source>
        <dbReference type="EMBL" id="MFB8753820.1"/>
    </source>
</evidence>
<reference evidence="1 2" key="1">
    <citation type="submission" date="2024-01" db="EMBL/GenBank/DDBJ databases">
        <title>Genome mining of biosynthetic gene clusters to explore secondary metabolites of Streptomyces sp.</title>
        <authorList>
            <person name="Baig A."/>
            <person name="Ajitkumar Shintre N."/>
            <person name="Kumar H."/>
            <person name="Anbarasu A."/>
            <person name="Ramaiah S."/>
        </authorList>
    </citation>
    <scope>NUCLEOTIDE SEQUENCE [LARGE SCALE GENOMIC DNA]</scope>
    <source>
        <strain evidence="1 2">A03</strain>
    </source>
</reference>
<organism evidence="1 2">
    <name type="scientific">Streptomyces parvulus</name>
    <dbReference type="NCBI Taxonomy" id="146923"/>
    <lineage>
        <taxon>Bacteria</taxon>
        <taxon>Bacillati</taxon>
        <taxon>Actinomycetota</taxon>
        <taxon>Actinomycetes</taxon>
        <taxon>Kitasatosporales</taxon>
        <taxon>Streptomycetaceae</taxon>
        <taxon>Streptomyces</taxon>
    </lineage>
</organism>
<accession>A0ABV5DMS5</accession>
<comment type="caution">
    <text evidence="1">The sequence shown here is derived from an EMBL/GenBank/DDBJ whole genome shotgun (WGS) entry which is preliminary data.</text>
</comment>
<dbReference type="EMBL" id="JAYMRR010000031">
    <property type="protein sequence ID" value="MFB8753820.1"/>
    <property type="molecule type" value="Genomic_DNA"/>
</dbReference>
<gene>
    <name evidence="1" type="ORF">VSS30_33920</name>
</gene>
<sequence>MTLRREAFLDHVRECGEYEWVGTKRRWSLSADVAEAAAVREVAADCPGTAVAYEPVP</sequence>